<sequence length="143" mass="16134">MFAHSDTLQRRFAALKTTADFWSLRHVQESRESYWYAGVWRRRRPSSTMPAPCSPCVSPVSKPMRLSQGGLQAALERAELMARALVGHNLLDLASLSYPTEQSDDVMPGYQQQLAGAAHWFELLMAESALISIWNRVTRARPS</sequence>
<accession>A0A379JTM0</accession>
<name>A0A379JTM0_ECTOL</name>
<organism evidence="1 2">
    <name type="scientific">Ectopseudomonas oleovorans</name>
    <name type="common">Pseudomonas oleovorans</name>
    <dbReference type="NCBI Taxonomy" id="301"/>
    <lineage>
        <taxon>Bacteria</taxon>
        <taxon>Pseudomonadati</taxon>
        <taxon>Pseudomonadota</taxon>
        <taxon>Gammaproteobacteria</taxon>
        <taxon>Pseudomonadales</taxon>
        <taxon>Pseudomonadaceae</taxon>
        <taxon>Ectopseudomonas</taxon>
    </lineage>
</organism>
<gene>
    <name evidence="1" type="ORF">NCTC10692_02442</name>
</gene>
<dbReference type="Proteomes" id="UP000255303">
    <property type="component" value="Unassembled WGS sequence"/>
</dbReference>
<dbReference type="RefSeq" id="WP_244597248.1">
    <property type="nucleotide sequence ID" value="NZ_FNZC01000010.1"/>
</dbReference>
<dbReference type="EMBL" id="UGUV01000002">
    <property type="protein sequence ID" value="SUD51977.1"/>
    <property type="molecule type" value="Genomic_DNA"/>
</dbReference>
<proteinExistence type="predicted"/>
<reference evidence="1 2" key="1">
    <citation type="submission" date="2018-06" db="EMBL/GenBank/DDBJ databases">
        <authorList>
            <consortium name="Pathogen Informatics"/>
            <person name="Doyle S."/>
        </authorList>
    </citation>
    <scope>NUCLEOTIDE SEQUENCE [LARGE SCALE GENOMIC DNA]</scope>
    <source>
        <strain evidence="1 2">NCTC10692</strain>
    </source>
</reference>
<dbReference type="AlphaFoldDB" id="A0A379JTM0"/>
<protein>
    <submittedName>
        <fullName evidence="1">C69 family peptidase</fullName>
    </submittedName>
</protein>
<evidence type="ECO:0000313" key="1">
    <source>
        <dbReference type="EMBL" id="SUD51977.1"/>
    </source>
</evidence>
<evidence type="ECO:0000313" key="2">
    <source>
        <dbReference type="Proteomes" id="UP000255303"/>
    </source>
</evidence>